<reference evidence="2" key="2">
    <citation type="journal article" date="2021" name="Genome Biol. Evol.">
        <title>Developing a high-quality reference genome for a parasitic bivalve with doubly uniparental inheritance (Bivalvia: Unionida).</title>
        <authorList>
            <person name="Smith C.H."/>
        </authorList>
    </citation>
    <scope>NUCLEOTIDE SEQUENCE</scope>
    <source>
        <strain evidence="2">CHS0354</strain>
        <tissue evidence="2">Mantle</tissue>
    </source>
</reference>
<feature type="region of interest" description="Disordered" evidence="1">
    <location>
        <begin position="25"/>
        <end position="50"/>
    </location>
</feature>
<evidence type="ECO:0000313" key="2">
    <source>
        <dbReference type="EMBL" id="KAK3588287.1"/>
    </source>
</evidence>
<dbReference type="EMBL" id="JAEAOA010002017">
    <property type="protein sequence ID" value="KAK3588287.1"/>
    <property type="molecule type" value="Genomic_DNA"/>
</dbReference>
<name>A0AAE0VT88_9BIVA</name>
<feature type="compositionally biased region" description="Basic residues" evidence="1">
    <location>
        <begin position="29"/>
        <end position="40"/>
    </location>
</feature>
<proteinExistence type="predicted"/>
<sequence length="137" mass="16148">MNNLQRRKHNNNGYHFLNLHNTIFTRNKERTKTKKTRPRPQQKTNTNCANNDPQFIIWQWNCKGLLEKQGKLKSSTSTRINTAYRKRTAIDLTIATPLIVQTTEVTQKSTLSNSHFPIRNTTVYQYNPKEQQTKMEN</sequence>
<dbReference type="AlphaFoldDB" id="A0AAE0VT88"/>
<keyword evidence="3" id="KW-1185">Reference proteome</keyword>
<evidence type="ECO:0000313" key="3">
    <source>
        <dbReference type="Proteomes" id="UP001195483"/>
    </source>
</evidence>
<organism evidence="2 3">
    <name type="scientific">Potamilus streckersoni</name>
    <dbReference type="NCBI Taxonomy" id="2493646"/>
    <lineage>
        <taxon>Eukaryota</taxon>
        <taxon>Metazoa</taxon>
        <taxon>Spiralia</taxon>
        <taxon>Lophotrochozoa</taxon>
        <taxon>Mollusca</taxon>
        <taxon>Bivalvia</taxon>
        <taxon>Autobranchia</taxon>
        <taxon>Heteroconchia</taxon>
        <taxon>Palaeoheterodonta</taxon>
        <taxon>Unionida</taxon>
        <taxon>Unionoidea</taxon>
        <taxon>Unionidae</taxon>
        <taxon>Ambleminae</taxon>
        <taxon>Lampsilini</taxon>
        <taxon>Potamilus</taxon>
    </lineage>
</organism>
<dbReference type="Proteomes" id="UP001195483">
    <property type="component" value="Unassembled WGS sequence"/>
</dbReference>
<protein>
    <submittedName>
        <fullName evidence="2">Uncharacterized protein</fullName>
    </submittedName>
</protein>
<accession>A0AAE0VT88</accession>
<comment type="caution">
    <text evidence="2">The sequence shown here is derived from an EMBL/GenBank/DDBJ whole genome shotgun (WGS) entry which is preliminary data.</text>
</comment>
<evidence type="ECO:0000256" key="1">
    <source>
        <dbReference type="SAM" id="MobiDB-lite"/>
    </source>
</evidence>
<reference evidence="2" key="1">
    <citation type="journal article" date="2021" name="Genome Biol. Evol.">
        <title>A High-Quality Reference Genome for a Parasitic Bivalve with Doubly Uniparental Inheritance (Bivalvia: Unionida).</title>
        <authorList>
            <person name="Smith C.H."/>
        </authorList>
    </citation>
    <scope>NUCLEOTIDE SEQUENCE</scope>
    <source>
        <strain evidence="2">CHS0354</strain>
    </source>
</reference>
<reference evidence="2" key="3">
    <citation type="submission" date="2023-05" db="EMBL/GenBank/DDBJ databases">
        <authorList>
            <person name="Smith C.H."/>
        </authorList>
    </citation>
    <scope>NUCLEOTIDE SEQUENCE</scope>
    <source>
        <strain evidence="2">CHS0354</strain>
        <tissue evidence="2">Mantle</tissue>
    </source>
</reference>
<gene>
    <name evidence="2" type="ORF">CHS0354_034387</name>
</gene>